<accession>A0A3M2JPQ5</accession>
<keyword evidence="2" id="KW-0732">Signal</keyword>
<feature type="signal peptide" evidence="2">
    <location>
        <begin position="1"/>
        <end position="33"/>
    </location>
</feature>
<feature type="transmembrane region" description="Helical" evidence="1">
    <location>
        <begin position="205"/>
        <end position="226"/>
    </location>
</feature>
<dbReference type="Proteomes" id="UP000269289">
    <property type="component" value="Unassembled WGS sequence"/>
</dbReference>
<feature type="chain" id="PRO_5038896087" evidence="2">
    <location>
        <begin position="34"/>
        <end position="248"/>
    </location>
</feature>
<dbReference type="InterPro" id="IPR010916">
    <property type="entry name" value="TonB_box_CS"/>
</dbReference>
<evidence type="ECO:0000313" key="4">
    <source>
        <dbReference type="Proteomes" id="UP000269289"/>
    </source>
</evidence>
<reference evidence="3 4" key="1">
    <citation type="submission" date="2018-10" db="EMBL/GenBank/DDBJ databases">
        <title>Isolation, diversity and antifungal activity of actinobacteria from wheat.</title>
        <authorList>
            <person name="Han C."/>
        </authorList>
    </citation>
    <scope>NUCLEOTIDE SEQUENCE [LARGE SCALE GENOMIC DNA]</scope>
    <source>
        <strain evidence="3 4">NEAU-YY56</strain>
    </source>
</reference>
<dbReference type="RefSeq" id="WP_122147570.1">
    <property type="nucleotide sequence ID" value="NZ_RFFI01000002.1"/>
</dbReference>
<keyword evidence="1" id="KW-0472">Membrane</keyword>
<comment type="caution">
    <text evidence="3">The sequence shown here is derived from an EMBL/GenBank/DDBJ whole genome shotgun (WGS) entry which is preliminary data.</text>
</comment>
<name>A0A3M2JPQ5_9CELL</name>
<evidence type="ECO:0000256" key="1">
    <source>
        <dbReference type="SAM" id="Phobius"/>
    </source>
</evidence>
<dbReference type="AlphaFoldDB" id="A0A3M2JPQ5"/>
<keyword evidence="1" id="KW-0812">Transmembrane</keyword>
<dbReference type="EMBL" id="RFFI01000002">
    <property type="protein sequence ID" value="RMI14341.1"/>
    <property type="molecule type" value="Genomic_DNA"/>
</dbReference>
<dbReference type="PROSITE" id="PS00430">
    <property type="entry name" value="TONB_DEPENDENT_REC_1"/>
    <property type="match status" value="1"/>
</dbReference>
<organism evidence="3 4">
    <name type="scientific">Cellulomonas triticagri</name>
    <dbReference type="NCBI Taxonomy" id="2483352"/>
    <lineage>
        <taxon>Bacteria</taxon>
        <taxon>Bacillati</taxon>
        <taxon>Actinomycetota</taxon>
        <taxon>Actinomycetes</taxon>
        <taxon>Micrococcales</taxon>
        <taxon>Cellulomonadaceae</taxon>
        <taxon>Cellulomonas</taxon>
    </lineage>
</organism>
<proteinExistence type="predicted"/>
<gene>
    <name evidence="3" type="ORF">EBM89_00865</name>
</gene>
<protein>
    <submittedName>
        <fullName evidence="3">Uncharacterized protein</fullName>
    </submittedName>
</protein>
<keyword evidence="1" id="KW-1133">Transmembrane helix</keyword>
<keyword evidence="4" id="KW-1185">Reference proteome</keyword>
<evidence type="ECO:0000313" key="3">
    <source>
        <dbReference type="EMBL" id="RMI14341.1"/>
    </source>
</evidence>
<evidence type="ECO:0000256" key="2">
    <source>
        <dbReference type="SAM" id="SignalP"/>
    </source>
</evidence>
<sequence length="248" mass="24510">MVANRRRRSVARTSRALAVVLGAAVLASGGTSAAVSASSAEDTVVVLGAPLVHDFTPAVTGESVEGMWTIRHSGAGTASLDGTLVADAPGGSLAHALGVEYGRLDASGVVRWNPAGTLARPTSLVDAYGERGLVLQGDAALRVPVRVTLLDAAALDGSPGDVLRVSADFVVGYTPGTSSGEQGAGVLADGAGGRAPGERAGAGSLALTGFGAVWLLPCCAVVLLVGRALRRRARSSGPGGGDEAAPLP</sequence>
<dbReference type="OrthoDB" id="24669at85016"/>